<keyword evidence="2" id="KW-1185">Reference proteome</keyword>
<protein>
    <submittedName>
        <fullName evidence="1">Uncharacterized protein</fullName>
    </submittedName>
</protein>
<dbReference type="AlphaFoldDB" id="A0A418SQ58"/>
<evidence type="ECO:0000313" key="1">
    <source>
        <dbReference type="EMBL" id="RJE83101.1"/>
    </source>
</evidence>
<dbReference type="RefSeq" id="WP_119750907.1">
    <property type="nucleotide sequence ID" value="NZ_QZCG01000012.1"/>
</dbReference>
<dbReference type="OrthoDB" id="7306312at2"/>
<comment type="caution">
    <text evidence="1">The sequence shown here is derived from an EMBL/GenBank/DDBJ whole genome shotgun (WGS) entry which is preliminary data.</text>
</comment>
<reference evidence="2" key="1">
    <citation type="submission" date="2018-09" db="EMBL/GenBank/DDBJ databases">
        <title>Acidovorax cavernicola nov. sp. isolated from Gruta de las Maravillas (Aracena, Spain).</title>
        <authorList>
            <person name="Jurado V."/>
            <person name="Gutierrez-Patricio S."/>
            <person name="Gonzalez-Pimentel J.L."/>
            <person name="Miller A.Z."/>
            <person name="Laiz L."/>
            <person name="Saiz-Jimenez C."/>
        </authorList>
    </citation>
    <scope>NUCLEOTIDE SEQUENCE [LARGE SCALE GENOMIC DNA]</scope>
    <source>
        <strain evidence="2">1011MAR3C25</strain>
    </source>
</reference>
<dbReference type="Proteomes" id="UP000284202">
    <property type="component" value="Unassembled WGS sequence"/>
</dbReference>
<gene>
    <name evidence="1" type="ORF">D3P04_16715</name>
</gene>
<organism evidence="1 2">
    <name type="scientific">Paracoccus onubensis</name>
    <dbReference type="NCBI Taxonomy" id="1675788"/>
    <lineage>
        <taxon>Bacteria</taxon>
        <taxon>Pseudomonadati</taxon>
        <taxon>Pseudomonadota</taxon>
        <taxon>Alphaproteobacteria</taxon>
        <taxon>Rhodobacterales</taxon>
        <taxon>Paracoccaceae</taxon>
        <taxon>Paracoccus</taxon>
    </lineage>
</organism>
<accession>A0A418SQ58</accession>
<proteinExistence type="predicted"/>
<dbReference type="EMBL" id="QZCG01000012">
    <property type="protein sequence ID" value="RJE83101.1"/>
    <property type="molecule type" value="Genomic_DNA"/>
</dbReference>
<evidence type="ECO:0000313" key="2">
    <source>
        <dbReference type="Proteomes" id="UP000284202"/>
    </source>
</evidence>
<sequence length="215" mass="23841">MADSDHTRIHTAVTRRKALKTTAAGVMSVPFQATGVIAYTGTDKASPDPALTLWREWQAAHAHTTALCRKQQRLEALLMRTAGLPRVEVELDDGTIVTLSREEDIEELFGDDPALAGECAKARAEFVARQARWAEADAVIGYSAAREEELDAADRAQDLADRLTITPATTMAGVIGKLDMILREGQSSEDCDEFPWREIRMALFDLRQIERMIWA</sequence>
<name>A0A418SQ58_9RHOB</name>